<dbReference type="GO" id="GO:0006355">
    <property type="term" value="P:regulation of DNA-templated transcription"/>
    <property type="evidence" value="ECO:0007669"/>
    <property type="project" value="InterPro"/>
</dbReference>
<protein>
    <submittedName>
        <fullName evidence="6 7">Topless-related protein 1-like</fullName>
    </submittedName>
</protein>
<dbReference type="PROSITE" id="PS50896">
    <property type="entry name" value="LISH"/>
    <property type="match status" value="1"/>
</dbReference>
<feature type="repeat" description="WD" evidence="3">
    <location>
        <begin position="853"/>
        <end position="885"/>
    </location>
</feature>
<gene>
    <name evidence="6 7" type="primary">LOC104227581</name>
</gene>
<dbReference type="InterPro" id="IPR015943">
    <property type="entry name" value="WD40/YVTN_repeat-like_dom_sf"/>
</dbReference>
<proteinExistence type="predicted"/>
<dbReference type="Pfam" id="PF00400">
    <property type="entry name" value="WD40"/>
    <property type="match status" value="2"/>
</dbReference>
<name>A0A1U7WV94_NICSY</name>
<dbReference type="STRING" id="4096.A0A1U7WV94"/>
<dbReference type="PROSITE" id="PS50294">
    <property type="entry name" value="WD_REPEATS_REGION"/>
    <property type="match status" value="1"/>
</dbReference>
<dbReference type="InterPro" id="IPR054080">
    <property type="entry name" value="TPR1-like_2nd"/>
</dbReference>
<reference evidence="5" key="1">
    <citation type="journal article" date="2013" name="Genome Biol.">
        <title>Reference genomes and transcriptomes of Nicotiana sylvestris and Nicotiana tomentosiformis.</title>
        <authorList>
            <person name="Sierro N."/>
            <person name="Battey J.N."/>
            <person name="Ouadi S."/>
            <person name="Bovet L."/>
            <person name="Goepfert S."/>
            <person name="Bakaher N."/>
            <person name="Peitsch M.C."/>
            <person name="Ivanov N.V."/>
        </authorList>
    </citation>
    <scope>NUCLEOTIDE SEQUENCE [LARGE SCALE GENOMIC DNA]</scope>
</reference>
<dbReference type="Pfam" id="PF21889">
    <property type="entry name" value="TPR1-like_2nd"/>
    <property type="match status" value="1"/>
</dbReference>
<dbReference type="AlphaFoldDB" id="A0A1U7WV94"/>
<dbReference type="RefSeq" id="XP_009778161.1">
    <property type="nucleotide sequence ID" value="XM_009779859.1"/>
</dbReference>
<dbReference type="Proteomes" id="UP000189701">
    <property type="component" value="Unplaced"/>
</dbReference>
<dbReference type="Gene3D" id="2.130.10.10">
    <property type="entry name" value="YVTN repeat-like/Quinoprotein amine dehydrogenase"/>
    <property type="match status" value="3"/>
</dbReference>
<dbReference type="InterPro" id="IPR048419">
    <property type="entry name" value="Topless_Znf"/>
</dbReference>
<dbReference type="SMART" id="SM00320">
    <property type="entry name" value="WD40"/>
    <property type="match status" value="7"/>
</dbReference>
<evidence type="ECO:0000313" key="5">
    <source>
        <dbReference type="Proteomes" id="UP000189701"/>
    </source>
</evidence>
<dbReference type="PANTHER" id="PTHR44083">
    <property type="entry name" value="TOPLESS-RELATED PROTEIN 1-RELATED"/>
    <property type="match status" value="1"/>
</dbReference>
<evidence type="ECO:0000313" key="6">
    <source>
        <dbReference type="RefSeq" id="XP_009778160.1"/>
    </source>
</evidence>
<dbReference type="InterPro" id="IPR027728">
    <property type="entry name" value="Topless_fam"/>
</dbReference>
<dbReference type="RefSeq" id="XP_009778160.1">
    <property type="nucleotide sequence ID" value="XM_009779858.1"/>
</dbReference>
<dbReference type="InterPro" id="IPR006594">
    <property type="entry name" value="LisH"/>
</dbReference>
<dbReference type="InterPro" id="IPR006595">
    <property type="entry name" value="CTLH_C"/>
</dbReference>
<dbReference type="SMART" id="SM00668">
    <property type="entry name" value="CTLH"/>
    <property type="match status" value="1"/>
</dbReference>
<dbReference type="eggNOG" id="KOG0266">
    <property type="taxonomic scope" value="Eukaryota"/>
</dbReference>
<feature type="repeat" description="WD" evidence="3">
    <location>
        <begin position="409"/>
        <end position="452"/>
    </location>
</feature>
<sequence>MSLSKDLIFLILQFCNEENLTKTAHMLEQETGFFFDMEHFEHLVLSGSWDETENYLSSFTGVSDNKFSTKMFFEIRKQKFLEALDRQDRKTALDILLKDLKVFAPSNEELYKEMAQLLTLDDFREYAPLAQYGDIISARKLMMRELKLIIESNPQFKGRLRFPELNKSRLRRLINQSLNWQHMHCANPQLEPEIETLFTDHKCPGPEYQSVTPCEQRPRPSKTLSDAEPAFPQLLTSNSSIVTDDMVSATTSKAVQDSGNLYDVSSTRNMNEKVLATGVTCQKQAVSSSLSDDFPKAVRRVLNIGSSPTTMDFHPVQQTLLIVGNSFGGIELWDVSSEEKLFSRKFMLWKVEAVSTAFLVHINEDPLISVTRVLWSSDGSLFGVAYSKSIVQLYSYYSSNNHAEKHLEIEAHYGSVNDLAFSKPNNQLLLVTCGEDKLIQVWNTITGAKQYTFEGHGAPVYSLCAHAKENVHFIFSTSSNAEIKAWLFDNLGPRVSYEAPGNCCMRMLYSADGKRLFSCGTNKDRDSHIVEWNEAEGYIERNYTGVGKSSLGIIPFDISNNKYLAAGDAHVIKVWNVNDAQMLTVVDAGGDLPASPYIRFNKKGTLLAVFADHNRIKILANDCGRFLLQTSSDASRYLSDSIRKLASYSLGGPSNTSSTDGTVPPEKVADNLANMEPHRILGTQSISKVVQVSRCQFLRLPSEVKTNRVWRLMYTHAGNALLALVADGIHLLWRWSKSGSNLSGQTTTKSKPQLWQPRNGVSMTNSLPSSDKGAVSPCVTLSKNDSYAISASGGMVSVFNLLMFKKMKSFMPPEPAATCIAFHPSDNNVIAVGMDDSSIVVYNVRLDEVIIRLEGHSKRISGLAFSSLQPVLVSSGADSQIVVWDSLNWKRERSTLLQISADWIPTELSETFVQFHQDQEHFLVVHETQIAIYETTKLECVKQWIIKNFCARISHATFSCDCQWIYAIMKDGIVLILSASDLSPKFEIDPSTFLPSDFSAYVIPLVVAAHPQNPNQFALGLTDGGVVIIEPPESEGRWLVHKGDDNNDHTK</sequence>
<evidence type="ECO:0000256" key="3">
    <source>
        <dbReference type="PROSITE-ProRule" id="PRU00221"/>
    </source>
</evidence>
<dbReference type="InterPro" id="IPR001680">
    <property type="entry name" value="WD40_rpt"/>
</dbReference>
<keyword evidence="1 3" id="KW-0853">WD repeat</keyword>
<keyword evidence="2" id="KW-0677">Repeat</keyword>
<evidence type="ECO:0000256" key="1">
    <source>
        <dbReference type="ARBA" id="ARBA00022574"/>
    </source>
</evidence>
<dbReference type="PANTHER" id="PTHR44083:SF22">
    <property type="entry name" value="PROTEIN TPR3-LIKE"/>
    <property type="match status" value="1"/>
</dbReference>
<dbReference type="Pfam" id="PF17814">
    <property type="entry name" value="LisH_TPL"/>
    <property type="match status" value="1"/>
</dbReference>
<dbReference type="SUPFAM" id="SSF50978">
    <property type="entry name" value="WD40 repeat-like"/>
    <property type="match status" value="2"/>
</dbReference>
<feature type="domain" description="CTLH" evidence="4">
    <location>
        <begin position="33"/>
        <end position="91"/>
    </location>
</feature>
<dbReference type="PROSITE" id="PS50082">
    <property type="entry name" value="WD_REPEATS_2"/>
    <property type="match status" value="2"/>
</dbReference>
<dbReference type="GeneID" id="104227581"/>
<dbReference type="SMART" id="SM00667">
    <property type="entry name" value="LisH"/>
    <property type="match status" value="1"/>
</dbReference>
<dbReference type="Pfam" id="PF21359">
    <property type="entry name" value="zf_topless"/>
    <property type="match status" value="1"/>
</dbReference>
<evidence type="ECO:0000313" key="7">
    <source>
        <dbReference type="RefSeq" id="XP_009778161.1"/>
    </source>
</evidence>
<dbReference type="InterPro" id="IPR036322">
    <property type="entry name" value="WD40_repeat_dom_sf"/>
</dbReference>
<dbReference type="KEGG" id="nsy:104227581"/>
<reference evidence="6 7" key="2">
    <citation type="submission" date="2025-04" db="UniProtKB">
        <authorList>
            <consortium name="RefSeq"/>
        </authorList>
    </citation>
    <scope>IDENTIFICATION</scope>
    <source>
        <tissue evidence="6 7">Leaf</tissue>
    </source>
</reference>
<dbReference type="InterPro" id="IPR054532">
    <property type="entry name" value="TPL_SMU1_LisH-like"/>
</dbReference>
<organism evidence="5 6">
    <name type="scientific">Nicotiana sylvestris</name>
    <name type="common">Wood tobacco</name>
    <name type="synonym">South American tobacco</name>
    <dbReference type="NCBI Taxonomy" id="4096"/>
    <lineage>
        <taxon>Eukaryota</taxon>
        <taxon>Viridiplantae</taxon>
        <taxon>Streptophyta</taxon>
        <taxon>Embryophyta</taxon>
        <taxon>Tracheophyta</taxon>
        <taxon>Spermatophyta</taxon>
        <taxon>Magnoliopsida</taxon>
        <taxon>eudicotyledons</taxon>
        <taxon>Gunneridae</taxon>
        <taxon>Pentapetalae</taxon>
        <taxon>asterids</taxon>
        <taxon>lamiids</taxon>
        <taxon>Solanales</taxon>
        <taxon>Solanaceae</taxon>
        <taxon>Nicotianoideae</taxon>
        <taxon>Nicotianeae</taxon>
        <taxon>Nicotiana</taxon>
    </lineage>
</organism>
<keyword evidence="5" id="KW-1185">Reference proteome</keyword>
<accession>A0A1U7WV94</accession>
<evidence type="ECO:0000259" key="4">
    <source>
        <dbReference type="PROSITE" id="PS50897"/>
    </source>
</evidence>
<dbReference type="PROSITE" id="PS50897">
    <property type="entry name" value="CTLH"/>
    <property type="match status" value="1"/>
</dbReference>
<evidence type="ECO:0000256" key="2">
    <source>
        <dbReference type="ARBA" id="ARBA00022737"/>
    </source>
</evidence>
<dbReference type="OrthoDB" id="972532at2759"/>